<dbReference type="InterPro" id="IPR042104">
    <property type="entry name" value="PKS_dehydratase_sf"/>
</dbReference>
<dbReference type="SMART" id="SM00826">
    <property type="entry name" value="PKS_DH"/>
    <property type="match status" value="1"/>
</dbReference>
<dbReference type="CDD" id="cd00833">
    <property type="entry name" value="PKS"/>
    <property type="match status" value="1"/>
</dbReference>
<dbReference type="GO" id="GO:0006633">
    <property type="term" value="P:fatty acid biosynthetic process"/>
    <property type="evidence" value="ECO:0007669"/>
    <property type="project" value="InterPro"/>
</dbReference>
<dbReference type="InterPro" id="IPR020806">
    <property type="entry name" value="PKS_PP-bd"/>
</dbReference>
<dbReference type="InterPro" id="IPR006162">
    <property type="entry name" value="Ppantetheine_attach_site"/>
</dbReference>
<accession>A0A316Z8E9</accession>
<dbReference type="SUPFAM" id="SSF55048">
    <property type="entry name" value="Probable ACP-binding domain of malonyl-CoA ACP transacylase"/>
    <property type="match status" value="1"/>
</dbReference>
<dbReference type="InterPro" id="IPR016036">
    <property type="entry name" value="Malonyl_transacylase_ACP-bd"/>
</dbReference>
<dbReference type="Gene3D" id="1.10.1200.10">
    <property type="entry name" value="ACP-like"/>
    <property type="match status" value="1"/>
</dbReference>
<dbReference type="InterPro" id="IPR014031">
    <property type="entry name" value="Ketoacyl_synth_C"/>
</dbReference>
<dbReference type="InterPro" id="IPR001031">
    <property type="entry name" value="Thioesterase"/>
</dbReference>
<feature type="region of interest" description="N-terminal hotdog fold" evidence="6">
    <location>
        <begin position="874"/>
        <end position="986"/>
    </location>
</feature>
<dbReference type="OrthoDB" id="329835at2759"/>
<evidence type="ECO:0000256" key="5">
    <source>
        <dbReference type="ARBA" id="ARBA00023268"/>
    </source>
</evidence>
<organism evidence="11 12">
    <name type="scientific">Tilletiopsis washingtonensis</name>
    <dbReference type="NCBI Taxonomy" id="58919"/>
    <lineage>
        <taxon>Eukaryota</taxon>
        <taxon>Fungi</taxon>
        <taxon>Dikarya</taxon>
        <taxon>Basidiomycota</taxon>
        <taxon>Ustilaginomycotina</taxon>
        <taxon>Exobasidiomycetes</taxon>
        <taxon>Entylomatales</taxon>
        <taxon>Entylomatales incertae sedis</taxon>
        <taxon>Tilletiopsis</taxon>
    </lineage>
</organism>
<dbReference type="PANTHER" id="PTHR43775:SF37">
    <property type="entry name" value="SI:DKEY-61P9.11"/>
    <property type="match status" value="1"/>
</dbReference>
<dbReference type="InterPro" id="IPR016039">
    <property type="entry name" value="Thiolase-like"/>
</dbReference>
<evidence type="ECO:0000256" key="6">
    <source>
        <dbReference type="PROSITE-ProRule" id="PRU01363"/>
    </source>
</evidence>
<gene>
    <name evidence="11" type="ORF">FA09DRAFT_91805</name>
</gene>
<dbReference type="InterPro" id="IPR029058">
    <property type="entry name" value="AB_hydrolase_fold"/>
</dbReference>
<dbReference type="SUPFAM" id="SSF53474">
    <property type="entry name" value="alpha/beta-Hydrolases"/>
    <property type="match status" value="1"/>
</dbReference>
<dbReference type="SMART" id="SM00822">
    <property type="entry name" value="PKS_KR"/>
    <property type="match status" value="1"/>
</dbReference>
<dbReference type="InterPro" id="IPR001227">
    <property type="entry name" value="Ac_transferase_dom_sf"/>
</dbReference>
<dbReference type="InterPro" id="IPR036291">
    <property type="entry name" value="NAD(P)-bd_dom_sf"/>
</dbReference>
<proteinExistence type="predicted"/>
<evidence type="ECO:0000256" key="1">
    <source>
        <dbReference type="ARBA" id="ARBA00022450"/>
    </source>
</evidence>
<dbReference type="InterPro" id="IPR020807">
    <property type="entry name" value="PKS_DH"/>
</dbReference>
<dbReference type="InterPro" id="IPR036736">
    <property type="entry name" value="ACP-like_sf"/>
</dbReference>
<dbReference type="Proteomes" id="UP000245946">
    <property type="component" value="Unassembled WGS sequence"/>
</dbReference>
<dbReference type="SMART" id="SM00827">
    <property type="entry name" value="PKS_AT"/>
    <property type="match status" value="1"/>
</dbReference>
<dbReference type="STRING" id="58919.A0A316Z8E9"/>
<dbReference type="Gene3D" id="3.10.129.110">
    <property type="entry name" value="Polyketide synthase dehydratase"/>
    <property type="match status" value="1"/>
</dbReference>
<dbReference type="PANTHER" id="PTHR43775">
    <property type="entry name" value="FATTY ACID SYNTHASE"/>
    <property type="match status" value="1"/>
</dbReference>
<feature type="active site" description="Proton acceptor; for dehydratase activity" evidence="6">
    <location>
        <position position="908"/>
    </location>
</feature>
<dbReference type="Pfam" id="PF14765">
    <property type="entry name" value="PS-DH"/>
    <property type="match status" value="1"/>
</dbReference>
<dbReference type="Pfam" id="PF00109">
    <property type="entry name" value="ketoacyl-synt"/>
    <property type="match status" value="1"/>
</dbReference>
<dbReference type="InterPro" id="IPR049551">
    <property type="entry name" value="PKS_DH_C"/>
</dbReference>
<feature type="region of interest" description="C-terminal hotdog fold" evidence="6">
    <location>
        <begin position="999"/>
        <end position="1149"/>
    </location>
</feature>
<evidence type="ECO:0000259" key="10">
    <source>
        <dbReference type="PROSITE" id="PS52019"/>
    </source>
</evidence>
<evidence type="ECO:0000256" key="3">
    <source>
        <dbReference type="ARBA" id="ARBA00022679"/>
    </source>
</evidence>
<evidence type="ECO:0000313" key="12">
    <source>
        <dbReference type="Proteomes" id="UP000245946"/>
    </source>
</evidence>
<dbReference type="PROSITE" id="PS50075">
    <property type="entry name" value="CARRIER"/>
    <property type="match status" value="1"/>
</dbReference>
<dbReference type="SUPFAM" id="SSF47336">
    <property type="entry name" value="ACP-like"/>
    <property type="match status" value="1"/>
</dbReference>
<dbReference type="Pfam" id="PF00550">
    <property type="entry name" value="PP-binding"/>
    <property type="match status" value="1"/>
</dbReference>
<dbReference type="GO" id="GO:0004315">
    <property type="term" value="F:3-oxoacyl-[acyl-carrier-protein] synthase activity"/>
    <property type="evidence" value="ECO:0007669"/>
    <property type="project" value="InterPro"/>
</dbReference>
<dbReference type="Gene3D" id="3.40.50.1820">
    <property type="entry name" value="alpha/beta hydrolase"/>
    <property type="match status" value="1"/>
</dbReference>
<dbReference type="Pfam" id="PF00698">
    <property type="entry name" value="Acyl_transf_1"/>
    <property type="match status" value="1"/>
</dbReference>
<dbReference type="SUPFAM" id="SSF53901">
    <property type="entry name" value="Thiolase-like"/>
    <property type="match status" value="1"/>
</dbReference>
<dbReference type="Pfam" id="PF00975">
    <property type="entry name" value="Thioesterase"/>
    <property type="match status" value="1"/>
</dbReference>
<protein>
    <submittedName>
        <fullName evidence="11">Uncharacterized protein</fullName>
    </submittedName>
</protein>
<evidence type="ECO:0000256" key="7">
    <source>
        <dbReference type="SAM" id="MobiDB-lite"/>
    </source>
</evidence>
<dbReference type="GO" id="GO:0004312">
    <property type="term" value="F:fatty acid synthase activity"/>
    <property type="evidence" value="ECO:0007669"/>
    <property type="project" value="TreeGrafter"/>
</dbReference>
<dbReference type="SUPFAM" id="SSF52151">
    <property type="entry name" value="FabD/lysophospholipase-like"/>
    <property type="match status" value="1"/>
</dbReference>
<keyword evidence="3" id="KW-0808">Transferase</keyword>
<feature type="domain" description="Carrier" evidence="8">
    <location>
        <begin position="2188"/>
        <end position="2265"/>
    </location>
</feature>
<dbReference type="InterPro" id="IPR020841">
    <property type="entry name" value="PKS_Beta-ketoAc_synthase_dom"/>
</dbReference>
<dbReference type="GO" id="GO:0044550">
    <property type="term" value="P:secondary metabolite biosynthetic process"/>
    <property type="evidence" value="ECO:0007669"/>
    <property type="project" value="UniProtKB-ARBA"/>
</dbReference>
<dbReference type="PROSITE" id="PS52004">
    <property type="entry name" value="KS3_2"/>
    <property type="match status" value="1"/>
</dbReference>
<evidence type="ECO:0000259" key="9">
    <source>
        <dbReference type="PROSITE" id="PS52004"/>
    </source>
</evidence>
<feature type="domain" description="Ketosynthase family 3 (KS3)" evidence="9">
    <location>
        <begin position="2"/>
        <end position="426"/>
    </location>
</feature>
<dbReference type="SUPFAM" id="SSF53335">
    <property type="entry name" value="S-adenosyl-L-methionine-dependent methyltransferases"/>
    <property type="match status" value="1"/>
</dbReference>
<dbReference type="SMART" id="SM00825">
    <property type="entry name" value="PKS_KS"/>
    <property type="match status" value="1"/>
</dbReference>
<dbReference type="SMART" id="SM00823">
    <property type="entry name" value="PKS_PP"/>
    <property type="match status" value="1"/>
</dbReference>
<dbReference type="PROSITE" id="PS00012">
    <property type="entry name" value="PHOSPHOPANTETHEINE"/>
    <property type="match status" value="1"/>
</dbReference>
<keyword evidence="2" id="KW-0597">Phosphoprotein</keyword>
<dbReference type="InterPro" id="IPR014030">
    <property type="entry name" value="Ketoacyl_synth_N"/>
</dbReference>
<dbReference type="InterPro" id="IPR029063">
    <property type="entry name" value="SAM-dependent_MTases_sf"/>
</dbReference>
<dbReference type="InterPro" id="IPR050091">
    <property type="entry name" value="PKS_NRPS_Biosynth_Enz"/>
</dbReference>
<evidence type="ECO:0000256" key="2">
    <source>
        <dbReference type="ARBA" id="ARBA00022553"/>
    </source>
</evidence>
<dbReference type="CDD" id="cd02440">
    <property type="entry name" value="AdoMet_MTases"/>
    <property type="match status" value="1"/>
</dbReference>
<evidence type="ECO:0000256" key="4">
    <source>
        <dbReference type="ARBA" id="ARBA00023026"/>
    </source>
</evidence>
<dbReference type="Gene3D" id="3.40.366.10">
    <property type="entry name" value="Malonyl-Coenzyme A Acyl Carrier Protein, domain 2"/>
    <property type="match status" value="1"/>
</dbReference>
<dbReference type="InterPro" id="IPR013968">
    <property type="entry name" value="PKS_KR"/>
</dbReference>
<evidence type="ECO:0000259" key="8">
    <source>
        <dbReference type="PROSITE" id="PS50075"/>
    </source>
</evidence>
<keyword evidence="1" id="KW-0596">Phosphopantetheine</keyword>
<sequence length="2581" mass="274724">MPEPIAIIGLACQVPDGQNGSDLDLTGFEHLLKTHGSSITEIPESRFNAAAYHGSDVGMIVTTRGGFLTRPSDLDYRAFGLSRAEFEAMSPSACRLVEIVHDALLQSGLQFRGTKTGVYVGASQPPALANAWDGALHCGPHQEAGISNGMLANRLSYIFDLKGPSLPVDTACSASLIALDLACAGLHRGDCDTAVVASVNDLSDLEGWVGFSRLGVLSPTGTCSAFDEAADGYVRSEASAAVILKPLSRALADGDRVYSVILATASNANGHGMSLVSPSGEAQQACARAAFQRSGRDPASAIDLVEAHATGTQVGDATEVNALGELFFGELQRAAPLRIGSVKSAVGHAELTAGLLSVIKATLSLVHNVVYPQVNFSTPASSINWEKYKLEVPRSCEVLAPEGKRGLIAVASSGFGGANCYAILEAVETVSSHGLIAVGGLAPQQVQSQLKQLKAGGHFDQAALLRGARTMPFRSVAFGDLALPRTWSFSPPALVPQQSGLVMLFSGQGPQHAAMGRALFAHFAAFRDSIKASDAHFARLTGRSLLDEGLFEMSSRVAPLPAIWPIALIQPAVAMLQMALYDLLASLNIKPTILLGHSAGETALLYAVGACTRATTIAIANARGQALSLAEGTGTMAYAHAPLAVVRAEIAAIASSAGTTGGVLELAAFNGPEAQLVSGSSDQVARLVARLKQLKFASGLLRTNTPMHSSLLDVCKARFLQTVQAALPETPCITQCDYVSTVTGAFVPAGQHITAQTIWANARQPVRFSQAMLSASALAAGPRGAKPPVVLEVTAHPVLASYVEELLPASAVISTLRRCSQPWAEKKSFFDCLGRLLLSGACDTAHWHELAMRAGAAPSLAAVKYPYQRAAKQTQYASVEARKKASRAPPLNDTELYLSQRGSDLADHIVEDSVIFPAAAFVEQALEYGVAEVHDLQVIAAIALPKSGSVRVSMARTANSFTIKTGQPEQERLHCQGVLVPGKPAALPARDLPSILDQCMRVASQDKLPLVEKFGPRFRRIVWTKTNAEQTIFVSLVRGNQPDLTRLDEYCIHPALIDASWQTVAEGLAQHCTRLGDKLIGFYLPSSIARFRSFVDKGGMPAQFYSLGRISSVSRTEIKLDIEAVSESGDVLFVTTGLVCRRVSLLAEPKTHKALSIAWQPHACPYPIELAPDASFELANVSIADRKLVYRALDALAITAAKRTMATRPTYDAARLDRRRHYEWLVQTSQLPEQHVGELGSDTQRRFAPLFEVMRRAMLHQASALLDDKMVISELFAEAHLMTDFYKMTTTLSPAYRACVRLFRDVLLKLAAHGKRVIRVAEIGAGTGQLTRQLAAVALELHETRPDILIEWTVTDVSLALVQQAAATLGSRGVSTKLFDMNRDGPSQGLDACSFDIILASDALHACADIDATLAHVRELLVPAGCLLFTDADGQGWEASPETGTPAHGTIFLDAVFGSFFGWWASEDERSHPLLSESSWRTHLLRQQFSDVHVLREHGAARILSHVTICAQASPEIYASQLARPDFNEVVWLSSEQEHLLSAAVAKQPERLLVCSIDDAAAVAARTISAETGVEVWARTFDAACSTDVQRGDWPLLPGEQAIRVGRDGSLQVARLVPLLDTISSAPPPPPAHYAPPFWRLERTAGAAHVGLAQVHLPSPHGRAELELEVQHATQLLPGVCVSSCTSLGQAYTAIGSEIGNVMIAHRSMCLEVPRQPNDTPRFEDVCNGFLLGIALVQTGRDMASLPERVLLALPPRLTLRLGSYLTRLGVHAVAVGPDILDTMESVSTRADWQTELSHLAGFDVAIASGDIAQTLAASRGLFAVEDVVDLDRLDVGTEKHTLADLVARSDRRVAAAMRLASSIAQSRKPRSPRRAPPPPTPLAELLGKSAAKVGQTFSVSLRDAAPVPASIARAGACKFNPRASYLLFGGCGGLGLLIATWLVQNGARHIVLTSRSGEAFFRRPACYREAGVLAGLRQLPGVHIEVVKADGASQADTQAVFDKVIAAKLYPAGVFWLPVTLSDGSAESRTQADFDMTRASKTAGLEHILKCPLSAYCDFIIATSSLATVVGSPGQLTYAVANAQLEALARGHSNVASLVVIPVLDIGIYRRTLDELQQGAVTTSGRRWGVTGEYFVGFVADCIERLRQGTAPSGAYVPHFDRADDYSYMDGSRLTAHLASRQAVDATSSDGTVDGITALVASMLDLKPAELRPEVPLASYGLDSLTAVRLSSALQRTASINMSQLQLLLGTNLQMLLDLAAGRSNTGSSGLTRPRAGSALISHAHADSYEGIFFEDSAPDSIAVPLNTCTGRGVFLVPGAGGSLSLFLKLATDAHFPIVALREPAGLDKAKTLEQMARVFADAVGVHQPSGTILLAGFSFGATVVVEMQRVLASRGRACELVLLDHAPTALHAPSLLVRISSEDGQTGSAAAAAAANSLVFASMATDVAVRGIGSPFAQVLDVLRLAMQGTHSTRLAPWTTAWALDCSRHLRLLAGYAKERLPYGGAVRDERVSCPVTLVLASTGLVTQLDEQLDAQWVSSLDVERLSPAADVVRVEGTHYSILDSPELSALLSNMVARQ</sequence>
<feature type="active site" description="Proton donor; for dehydratase activity" evidence="6">
    <location>
        <position position="1058"/>
    </location>
</feature>
<dbReference type="Pfam" id="PF02801">
    <property type="entry name" value="Ketoacyl-synt_C"/>
    <property type="match status" value="1"/>
</dbReference>
<dbReference type="Pfam" id="PF08659">
    <property type="entry name" value="KR"/>
    <property type="match status" value="1"/>
</dbReference>
<dbReference type="Pfam" id="PF08242">
    <property type="entry name" value="Methyltransf_12"/>
    <property type="match status" value="1"/>
</dbReference>
<dbReference type="InterPro" id="IPR057326">
    <property type="entry name" value="KR_dom"/>
</dbReference>
<reference evidence="11 12" key="1">
    <citation type="journal article" date="2018" name="Mol. Biol. Evol.">
        <title>Broad Genomic Sampling Reveals a Smut Pathogenic Ancestry of the Fungal Clade Ustilaginomycotina.</title>
        <authorList>
            <person name="Kijpornyongpan T."/>
            <person name="Mondo S.J."/>
            <person name="Barry K."/>
            <person name="Sandor L."/>
            <person name="Lee J."/>
            <person name="Lipzen A."/>
            <person name="Pangilinan J."/>
            <person name="LaButti K."/>
            <person name="Hainaut M."/>
            <person name="Henrissat B."/>
            <person name="Grigoriev I.V."/>
            <person name="Spatafora J.W."/>
            <person name="Aime M.C."/>
        </authorList>
    </citation>
    <scope>NUCLEOTIDE SEQUENCE [LARGE SCALE GENOMIC DNA]</scope>
    <source>
        <strain evidence="11 12">MCA 4186</strain>
    </source>
</reference>
<dbReference type="SUPFAM" id="SSF51735">
    <property type="entry name" value="NAD(P)-binding Rossmann-fold domains"/>
    <property type="match status" value="1"/>
</dbReference>
<name>A0A316Z8E9_9BASI</name>
<dbReference type="PROSITE" id="PS52019">
    <property type="entry name" value="PKS_MFAS_DH"/>
    <property type="match status" value="1"/>
</dbReference>
<dbReference type="Gene3D" id="3.40.47.10">
    <property type="match status" value="1"/>
</dbReference>
<keyword evidence="12" id="KW-1185">Reference proteome</keyword>
<dbReference type="InterPro" id="IPR018201">
    <property type="entry name" value="Ketoacyl_synth_AS"/>
</dbReference>
<feature type="region of interest" description="Disordered" evidence="7">
    <location>
        <begin position="1863"/>
        <end position="1882"/>
    </location>
</feature>
<keyword evidence="5" id="KW-0511">Multifunctional enzyme</keyword>
<dbReference type="PROSITE" id="PS00606">
    <property type="entry name" value="KS3_1"/>
    <property type="match status" value="1"/>
</dbReference>
<dbReference type="InterPro" id="IPR014043">
    <property type="entry name" value="Acyl_transferase_dom"/>
</dbReference>
<dbReference type="InterPro" id="IPR049900">
    <property type="entry name" value="PKS_mFAS_DH"/>
</dbReference>
<dbReference type="RefSeq" id="XP_025596794.1">
    <property type="nucleotide sequence ID" value="XM_025745898.1"/>
</dbReference>
<feature type="domain" description="PKS/mFAS DH" evidence="10">
    <location>
        <begin position="874"/>
        <end position="1149"/>
    </location>
</feature>
<dbReference type="EMBL" id="KZ819299">
    <property type="protein sequence ID" value="PWN96515.1"/>
    <property type="molecule type" value="Genomic_DNA"/>
</dbReference>
<dbReference type="GeneID" id="37273442"/>
<keyword evidence="4" id="KW-0843">Virulence</keyword>
<evidence type="ECO:0000313" key="11">
    <source>
        <dbReference type="EMBL" id="PWN96515.1"/>
    </source>
</evidence>
<dbReference type="Gene3D" id="3.40.50.720">
    <property type="entry name" value="NAD(P)-binding Rossmann-like Domain"/>
    <property type="match status" value="1"/>
</dbReference>
<dbReference type="GO" id="GO:0031177">
    <property type="term" value="F:phosphopantetheine binding"/>
    <property type="evidence" value="ECO:0007669"/>
    <property type="project" value="InterPro"/>
</dbReference>
<dbReference type="Gene3D" id="3.40.50.150">
    <property type="entry name" value="Vaccinia Virus protein VP39"/>
    <property type="match status" value="1"/>
</dbReference>
<dbReference type="InterPro" id="IPR013217">
    <property type="entry name" value="Methyltransf_12"/>
</dbReference>
<dbReference type="InterPro" id="IPR016035">
    <property type="entry name" value="Acyl_Trfase/lysoPLipase"/>
</dbReference>
<dbReference type="InterPro" id="IPR009081">
    <property type="entry name" value="PP-bd_ACP"/>
</dbReference>